<reference evidence="2" key="1">
    <citation type="journal article" date="2020" name="Mol. Plant Microbe Interact.">
        <title>Genome Sequence of the Biocontrol Agent Coniothyrium minitans strain Conio (IMI 134523).</title>
        <authorList>
            <person name="Patel D."/>
            <person name="Shittu T.A."/>
            <person name="Baroncelli R."/>
            <person name="Muthumeenakshi S."/>
            <person name="Osborne T.H."/>
            <person name="Janganan T.K."/>
            <person name="Sreenivasaprasad S."/>
        </authorList>
    </citation>
    <scope>NUCLEOTIDE SEQUENCE</scope>
    <source>
        <strain evidence="2">Conio</strain>
    </source>
</reference>
<evidence type="ECO:0000313" key="3">
    <source>
        <dbReference type="Proteomes" id="UP000756921"/>
    </source>
</evidence>
<dbReference type="AlphaFoldDB" id="A0A9P6KME3"/>
<feature type="region of interest" description="Disordered" evidence="1">
    <location>
        <begin position="138"/>
        <end position="195"/>
    </location>
</feature>
<dbReference type="EMBL" id="WJXW01000011">
    <property type="protein sequence ID" value="KAF9731857.1"/>
    <property type="molecule type" value="Genomic_DNA"/>
</dbReference>
<evidence type="ECO:0000313" key="2">
    <source>
        <dbReference type="EMBL" id="KAF9731857.1"/>
    </source>
</evidence>
<comment type="caution">
    <text evidence="2">The sequence shown here is derived from an EMBL/GenBank/DDBJ whole genome shotgun (WGS) entry which is preliminary data.</text>
</comment>
<dbReference type="Proteomes" id="UP000756921">
    <property type="component" value="Unassembled WGS sequence"/>
</dbReference>
<evidence type="ECO:0000256" key="1">
    <source>
        <dbReference type="SAM" id="MobiDB-lite"/>
    </source>
</evidence>
<feature type="compositionally biased region" description="Low complexity" evidence="1">
    <location>
        <begin position="141"/>
        <end position="151"/>
    </location>
</feature>
<gene>
    <name evidence="2" type="ORF">PMIN01_09786</name>
</gene>
<keyword evidence="3" id="KW-1185">Reference proteome</keyword>
<protein>
    <submittedName>
        <fullName evidence="2">Uncharacterized protein</fullName>
    </submittedName>
</protein>
<sequence>MTAESRNRPPGLANAAYSNHFNLLLLLLLLLLLIITRAPVAQKNIQALHARADVSLVVADNQIHIHAHLHAPISIAKPLPYPSPSLPSQPYRYLPHLLAADLLPIQPYRSPPSSPPIRCHLPPPSLLPTHEATRTARLFQRRPPSTSRTAPAPTPAPVRRHPIAPSPTLDSTRLARHRHRHPTGPSRASRSETQVAPLRTGVAALTHAPDIDTVPATPDSTPPVSCPHGIAHCTARGLPSGHRYLGTSTTRAPNARRRARARLHVKVPFER</sequence>
<name>A0A9P6KME3_9PLEO</name>
<proteinExistence type="predicted"/>
<accession>A0A9P6KME3</accession>
<organism evidence="2 3">
    <name type="scientific">Paraphaeosphaeria minitans</name>
    <dbReference type="NCBI Taxonomy" id="565426"/>
    <lineage>
        <taxon>Eukaryota</taxon>
        <taxon>Fungi</taxon>
        <taxon>Dikarya</taxon>
        <taxon>Ascomycota</taxon>
        <taxon>Pezizomycotina</taxon>
        <taxon>Dothideomycetes</taxon>
        <taxon>Pleosporomycetidae</taxon>
        <taxon>Pleosporales</taxon>
        <taxon>Massarineae</taxon>
        <taxon>Didymosphaeriaceae</taxon>
        <taxon>Paraphaeosphaeria</taxon>
    </lineage>
</organism>